<feature type="compositionally biased region" description="Polar residues" evidence="1">
    <location>
        <begin position="1098"/>
        <end position="1122"/>
    </location>
</feature>
<feature type="compositionally biased region" description="Low complexity" evidence="1">
    <location>
        <begin position="251"/>
        <end position="264"/>
    </location>
</feature>
<feature type="region of interest" description="Disordered" evidence="1">
    <location>
        <begin position="730"/>
        <end position="753"/>
    </location>
</feature>
<organism evidence="2 3">
    <name type="scientific">Microthyrium microscopicum</name>
    <dbReference type="NCBI Taxonomy" id="703497"/>
    <lineage>
        <taxon>Eukaryota</taxon>
        <taxon>Fungi</taxon>
        <taxon>Dikarya</taxon>
        <taxon>Ascomycota</taxon>
        <taxon>Pezizomycotina</taxon>
        <taxon>Dothideomycetes</taxon>
        <taxon>Dothideomycetes incertae sedis</taxon>
        <taxon>Microthyriales</taxon>
        <taxon>Microthyriaceae</taxon>
        <taxon>Microthyrium</taxon>
    </lineage>
</organism>
<gene>
    <name evidence="2" type="ORF">BT63DRAFT_301707</name>
</gene>
<protein>
    <submittedName>
        <fullName evidence="2">Uncharacterized protein</fullName>
    </submittedName>
</protein>
<dbReference type="OrthoDB" id="5346713at2759"/>
<feature type="region of interest" description="Disordered" evidence="1">
    <location>
        <begin position="1212"/>
        <end position="1255"/>
    </location>
</feature>
<feature type="region of interest" description="Disordered" evidence="1">
    <location>
        <begin position="818"/>
        <end position="909"/>
    </location>
</feature>
<feature type="compositionally biased region" description="Polar residues" evidence="1">
    <location>
        <begin position="69"/>
        <end position="92"/>
    </location>
</feature>
<keyword evidence="3" id="KW-1185">Reference proteome</keyword>
<evidence type="ECO:0000313" key="3">
    <source>
        <dbReference type="Proteomes" id="UP000799302"/>
    </source>
</evidence>
<evidence type="ECO:0000313" key="2">
    <source>
        <dbReference type="EMBL" id="KAF2667814.1"/>
    </source>
</evidence>
<feature type="compositionally biased region" description="Basic and acidic residues" evidence="1">
    <location>
        <begin position="208"/>
        <end position="218"/>
    </location>
</feature>
<feature type="compositionally biased region" description="Basic and acidic residues" evidence="1">
    <location>
        <begin position="521"/>
        <end position="532"/>
    </location>
</feature>
<dbReference type="PROSITE" id="PS51257">
    <property type="entry name" value="PROKAR_LIPOPROTEIN"/>
    <property type="match status" value="1"/>
</dbReference>
<feature type="region of interest" description="Disordered" evidence="1">
    <location>
        <begin position="672"/>
        <end position="703"/>
    </location>
</feature>
<sequence>MKTVPTIVATASIVGISGIGCVLGRPDDRTPVLPRKRKQSQSFDRHTTDLAVVPGVAAENHPGAGAVTGPSSSLRALASSGQPESSATSQGFWTGPSRPNPSSSAGQARQTVQAAQQPPLDQQRPHDDPGADMDVTVSPPVLSHMMTMTTSIHPSLRPSHAVLPTSHPRASPFPPSTASSSHKSRQSYDGRTASGKVRRLTLQVDDAAQQRREDHDRAASPGVATSEEAFVQPRPRTRGSTSRNSWMKRLSSAMSSRSASPAPSEGGHSPDLSFSNESKAFSHNSSITPMLGSRPSTAHPGPNKLVKRSSSQRLDDFSAPTPKRLTLRRPATSHQRTAALQYHAALRNSPDLSKPSEASPEDEIKWRHFFSVKVPQSTKGQKRHSSYDSQAIRRILPDSRYTPSLISAKTILTSSFDVDDISVQDDDLDYASRPASALGLENHILAPEMEQDIAYATNTNSKRNSQMLDSRESMDVGSSGRFSLSGLLRRRPSRNSAEKRPLKLIKRNSRRISSDPMGIRRINDEDSTNERPAKRRQSTNLGVSNNDMDAQQRAQQVEANANLTNPGITLTSTPITSTSRQSSPYLPSETNSPDLPQTNFNSGKTNHMLSNNQTSTQSPPLPHAHFRASNISATASEHTSTLVGSDIEASRGVNLVDDEDTDHSTLFDSLRTRGTRSTSGAHRGRIETIFDESPSPPSSNSPKLRDILPAGMLGHAELLRKDHHSVIDEEEMMATPVRTIRSDRADDGSPLAPRLRSRAVAPLHLSSPADMQKVLSLGTLEYDDQMEEDDDESRWSAFDEDSRLSTIDDWDGQSVAEPTLSSEANHPSSKRPSITSTNSSTTHRFLDGMTGRSDTRSKIFDFSEQPTEKPSGSHSPPRPRTVHGKKDTDRGSRTTGRRVPSGLHARSQSVPVVPALAGRKETLMTNKFGTWGVGSKGVSEDWDDDFDFEDESLKVDKSTGGAQDKRIDSGMSGMRIPQTIRESQINVVNNIGLVREFGLIIEELKVLRNRALKSGRLASPKPPVWVEIDAMIDLADQEVDDPLFPPQSSLPSSPANEVDPFEDNSELPVPPTWPKSTPDPRRSRSRRRSVLPNAENDVFSTPTSQAASSFVLNSSPPTSTPANRPRKDSEAMARSVIEALQKKKDTEAGLALHPVPANKKVPFDTNTLRHIVPYVHGLVRRVKLSMDDLTTSEGNSLPTTPQPNTEQNRLAQLFSNPPTTPQPHSRSRRPAVKTGKGKENEHDDEISKRMNDMNL</sequence>
<feature type="compositionally biased region" description="Polar residues" evidence="1">
    <location>
        <begin position="100"/>
        <end position="120"/>
    </location>
</feature>
<feature type="compositionally biased region" description="Basic and acidic residues" evidence="1">
    <location>
        <begin position="1236"/>
        <end position="1255"/>
    </location>
</feature>
<reference evidence="2" key="1">
    <citation type="journal article" date="2020" name="Stud. Mycol.">
        <title>101 Dothideomycetes genomes: a test case for predicting lifestyles and emergence of pathogens.</title>
        <authorList>
            <person name="Haridas S."/>
            <person name="Albert R."/>
            <person name="Binder M."/>
            <person name="Bloem J."/>
            <person name="Labutti K."/>
            <person name="Salamov A."/>
            <person name="Andreopoulos B."/>
            <person name="Baker S."/>
            <person name="Barry K."/>
            <person name="Bills G."/>
            <person name="Bluhm B."/>
            <person name="Cannon C."/>
            <person name="Castanera R."/>
            <person name="Culley D."/>
            <person name="Daum C."/>
            <person name="Ezra D."/>
            <person name="Gonzalez J."/>
            <person name="Henrissat B."/>
            <person name="Kuo A."/>
            <person name="Liang C."/>
            <person name="Lipzen A."/>
            <person name="Lutzoni F."/>
            <person name="Magnuson J."/>
            <person name="Mondo S."/>
            <person name="Nolan M."/>
            <person name="Ohm R."/>
            <person name="Pangilinan J."/>
            <person name="Park H.-J."/>
            <person name="Ramirez L."/>
            <person name="Alfaro M."/>
            <person name="Sun H."/>
            <person name="Tritt A."/>
            <person name="Yoshinaga Y."/>
            <person name="Zwiers L.-H."/>
            <person name="Turgeon B."/>
            <person name="Goodwin S."/>
            <person name="Spatafora J."/>
            <person name="Crous P."/>
            <person name="Grigoriev I."/>
        </authorList>
    </citation>
    <scope>NUCLEOTIDE SEQUENCE</scope>
    <source>
        <strain evidence="2">CBS 115976</strain>
    </source>
</reference>
<evidence type="ECO:0000256" key="1">
    <source>
        <dbReference type="SAM" id="MobiDB-lite"/>
    </source>
</evidence>
<feature type="region of interest" description="Disordered" evidence="1">
    <location>
        <begin position="560"/>
        <end position="620"/>
    </location>
</feature>
<dbReference type="Proteomes" id="UP000799302">
    <property type="component" value="Unassembled WGS sequence"/>
</dbReference>
<dbReference type="AlphaFoldDB" id="A0A6A6UA86"/>
<feature type="compositionally biased region" description="Polar residues" evidence="1">
    <location>
        <begin position="864"/>
        <end position="874"/>
    </location>
</feature>
<feature type="region of interest" description="Disordered" evidence="1">
    <location>
        <begin position="1039"/>
        <end position="1132"/>
    </location>
</feature>
<feature type="region of interest" description="Disordered" evidence="1">
    <location>
        <begin position="460"/>
        <end position="546"/>
    </location>
</feature>
<name>A0A6A6UA86_9PEZI</name>
<feature type="region of interest" description="Disordered" evidence="1">
    <location>
        <begin position="25"/>
        <end position="137"/>
    </location>
</feature>
<feature type="region of interest" description="Disordered" evidence="1">
    <location>
        <begin position="155"/>
        <end position="337"/>
    </location>
</feature>
<accession>A0A6A6UA86</accession>
<proteinExistence type="predicted"/>
<feature type="compositionally biased region" description="Polar residues" evidence="1">
    <location>
        <begin position="272"/>
        <end position="288"/>
    </location>
</feature>
<feature type="compositionally biased region" description="Polar residues" evidence="1">
    <location>
        <begin position="580"/>
        <end position="618"/>
    </location>
</feature>
<feature type="compositionally biased region" description="Polar residues" evidence="1">
    <location>
        <begin position="819"/>
        <end position="843"/>
    </location>
</feature>
<feature type="compositionally biased region" description="Low complexity" evidence="1">
    <location>
        <begin position="568"/>
        <end position="579"/>
    </location>
</feature>
<dbReference type="EMBL" id="MU004237">
    <property type="protein sequence ID" value="KAF2667814.1"/>
    <property type="molecule type" value="Genomic_DNA"/>
</dbReference>
<feature type="compositionally biased region" description="Low complexity" evidence="1">
    <location>
        <begin position="477"/>
        <end position="487"/>
    </location>
</feature>